<evidence type="ECO:0000256" key="2">
    <source>
        <dbReference type="ARBA" id="ARBA00022729"/>
    </source>
</evidence>
<gene>
    <name evidence="4" type="ORF">RD792_017680</name>
</gene>
<dbReference type="EMBL" id="JAYDYQ010000296">
    <property type="protein sequence ID" value="KAK4493419.1"/>
    <property type="molecule type" value="Genomic_DNA"/>
</dbReference>
<name>A0ABR0DW21_9LAMI</name>
<dbReference type="SUPFAM" id="SSF52058">
    <property type="entry name" value="L domain-like"/>
    <property type="match status" value="1"/>
</dbReference>
<evidence type="ECO:0000256" key="1">
    <source>
        <dbReference type="ARBA" id="ARBA00004479"/>
    </source>
</evidence>
<dbReference type="Proteomes" id="UP001291926">
    <property type="component" value="Unassembled WGS sequence"/>
</dbReference>
<sequence>MQILGLAETKIYGGIPSSLEVLDVSMNRFVGQIPGSFGELFSLNRLSLGGNSLSGLIPLSLGRCSRLQLLNLSKNHLFGSIPVQIFEIEALEIALNLSWNVLTGKIPPQIVALNKLSALDLSHKKLGGDLMSLLGLVNRVSLNVSYNNL</sequence>
<evidence type="ECO:0000313" key="4">
    <source>
        <dbReference type="EMBL" id="KAK4493419.1"/>
    </source>
</evidence>
<proteinExistence type="predicted"/>
<dbReference type="PANTHER" id="PTHR48053">
    <property type="entry name" value="LEUCINE RICH REPEAT FAMILY PROTEIN, EXPRESSED"/>
    <property type="match status" value="1"/>
</dbReference>
<keyword evidence="2" id="KW-0732">Signal</keyword>
<organism evidence="4 5">
    <name type="scientific">Penstemon davidsonii</name>
    <dbReference type="NCBI Taxonomy" id="160366"/>
    <lineage>
        <taxon>Eukaryota</taxon>
        <taxon>Viridiplantae</taxon>
        <taxon>Streptophyta</taxon>
        <taxon>Embryophyta</taxon>
        <taxon>Tracheophyta</taxon>
        <taxon>Spermatophyta</taxon>
        <taxon>Magnoliopsida</taxon>
        <taxon>eudicotyledons</taxon>
        <taxon>Gunneridae</taxon>
        <taxon>Pentapetalae</taxon>
        <taxon>asterids</taxon>
        <taxon>lamiids</taxon>
        <taxon>Lamiales</taxon>
        <taxon>Plantaginaceae</taxon>
        <taxon>Cheloneae</taxon>
        <taxon>Penstemon</taxon>
    </lineage>
</organism>
<accession>A0ABR0DW21</accession>
<reference evidence="4 5" key="1">
    <citation type="journal article" date="2023" name="bioRxiv">
        <title>Genome report: Whole genome sequence and annotation of Penstemon davidsonii.</title>
        <authorList>
            <person name="Ostevik K.L."/>
            <person name="Alabady M."/>
            <person name="Zhang M."/>
            <person name="Rausher M.D."/>
        </authorList>
    </citation>
    <scope>NUCLEOTIDE SEQUENCE [LARGE SCALE GENOMIC DNA]</scope>
    <source>
        <strain evidence="4">DNT005</strain>
        <tissue evidence="4">Whole leaf</tissue>
    </source>
</reference>
<evidence type="ECO:0000313" key="5">
    <source>
        <dbReference type="Proteomes" id="UP001291926"/>
    </source>
</evidence>
<keyword evidence="5" id="KW-1185">Reference proteome</keyword>
<keyword evidence="3" id="KW-0675">Receptor</keyword>
<evidence type="ECO:0000256" key="3">
    <source>
        <dbReference type="ARBA" id="ARBA00023170"/>
    </source>
</evidence>
<dbReference type="Gene3D" id="3.80.10.10">
    <property type="entry name" value="Ribonuclease Inhibitor"/>
    <property type="match status" value="1"/>
</dbReference>
<dbReference type="InterPro" id="IPR032675">
    <property type="entry name" value="LRR_dom_sf"/>
</dbReference>
<comment type="caution">
    <text evidence="4">The sequence shown here is derived from an EMBL/GenBank/DDBJ whole genome shotgun (WGS) entry which is preliminary data.</text>
</comment>
<dbReference type="PANTHER" id="PTHR48053:SF165">
    <property type="entry name" value="RECEPTOR-LIKE PROTEIN KINASE 2 ISOFORM X2"/>
    <property type="match status" value="1"/>
</dbReference>
<comment type="subcellular location">
    <subcellularLocation>
        <location evidence="1">Membrane</location>
        <topology evidence="1">Single-pass type I membrane protein</topology>
    </subcellularLocation>
</comment>
<protein>
    <submittedName>
        <fullName evidence="4">Uncharacterized protein</fullName>
    </submittedName>
</protein>
<dbReference type="InterPro" id="IPR001611">
    <property type="entry name" value="Leu-rich_rpt"/>
</dbReference>
<dbReference type="Pfam" id="PF13855">
    <property type="entry name" value="LRR_8"/>
    <property type="match status" value="1"/>
</dbReference>
<dbReference type="InterPro" id="IPR051716">
    <property type="entry name" value="Plant_RL_S/T_kinase"/>
</dbReference>